<evidence type="ECO:0000313" key="1">
    <source>
        <dbReference type="EMBL" id="KAJ1118209.1"/>
    </source>
</evidence>
<gene>
    <name evidence="1" type="ORF">NDU88_006404</name>
</gene>
<accession>A0AAV7NT63</accession>
<organism evidence="1 2">
    <name type="scientific">Pleurodeles waltl</name>
    <name type="common">Iberian ribbed newt</name>
    <dbReference type="NCBI Taxonomy" id="8319"/>
    <lineage>
        <taxon>Eukaryota</taxon>
        <taxon>Metazoa</taxon>
        <taxon>Chordata</taxon>
        <taxon>Craniata</taxon>
        <taxon>Vertebrata</taxon>
        <taxon>Euteleostomi</taxon>
        <taxon>Amphibia</taxon>
        <taxon>Batrachia</taxon>
        <taxon>Caudata</taxon>
        <taxon>Salamandroidea</taxon>
        <taxon>Salamandridae</taxon>
        <taxon>Pleurodelinae</taxon>
        <taxon>Pleurodeles</taxon>
    </lineage>
</organism>
<evidence type="ECO:0000313" key="2">
    <source>
        <dbReference type="Proteomes" id="UP001066276"/>
    </source>
</evidence>
<comment type="caution">
    <text evidence="1">The sequence shown here is derived from an EMBL/GenBank/DDBJ whole genome shotgun (WGS) entry which is preliminary data.</text>
</comment>
<dbReference type="AlphaFoldDB" id="A0AAV7NT63"/>
<proteinExistence type="predicted"/>
<reference evidence="1" key="1">
    <citation type="journal article" date="2022" name="bioRxiv">
        <title>Sequencing and chromosome-scale assembly of the giantPleurodeles waltlgenome.</title>
        <authorList>
            <person name="Brown T."/>
            <person name="Elewa A."/>
            <person name="Iarovenko S."/>
            <person name="Subramanian E."/>
            <person name="Araus A.J."/>
            <person name="Petzold A."/>
            <person name="Susuki M."/>
            <person name="Suzuki K.-i.T."/>
            <person name="Hayashi T."/>
            <person name="Toyoda A."/>
            <person name="Oliveira C."/>
            <person name="Osipova E."/>
            <person name="Leigh N.D."/>
            <person name="Simon A."/>
            <person name="Yun M.H."/>
        </authorList>
    </citation>
    <scope>NUCLEOTIDE SEQUENCE</scope>
    <source>
        <strain evidence="1">20211129_DDA</strain>
        <tissue evidence="1">Liver</tissue>
    </source>
</reference>
<name>A0AAV7NT63_PLEWA</name>
<protein>
    <submittedName>
        <fullName evidence="1">Uncharacterized protein</fullName>
    </submittedName>
</protein>
<dbReference type="EMBL" id="JANPWB010000012">
    <property type="protein sequence ID" value="KAJ1118209.1"/>
    <property type="molecule type" value="Genomic_DNA"/>
</dbReference>
<sequence length="82" mass="8519">MPTDRENAAGVEVYAAARSGEGVLFRSAGGVTRPVGGATGRFGRSSVSGWDRRRELILVRGDGARAPRAALAAAGTEGLYER</sequence>
<dbReference type="Proteomes" id="UP001066276">
    <property type="component" value="Chromosome 8"/>
</dbReference>
<keyword evidence="2" id="KW-1185">Reference proteome</keyword>